<dbReference type="Proteomes" id="UP001498476">
    <property type="component" value="Unassembled WGS sequence"/>
</dbReference>
<evidence type="ECO:0000313" key="2">
    <source>
        <dbReference type="EMBL" id="KAK7408723.1"/>
    </source>
</evidence>
<dbReference type="Gene3D" id="1.20.120.1870">
    <property type="entry name" value="Fic/DOC protein, Fido domain"/>
    <property type="match status" value="1"/>
</dbReference>
<dbReference type="PANTHER" id="PTHR39426:SF1">
    <property type="entry name" value="HOMOLOGY TO DEATH-ON-CURING PROTEIN OF PHAGE P1"/>
    <property type="match status" value="1"/>
</dbReference>
<feature type="domain" description="Fido" evidence="1">
    <location>
        <begin position="10"/>
        <end position="123"/>
    </location>
</feature>
<dbReference type="PANTHER" id="PTHR39426">
    <property type="entry name" value="HOMOLOGY TO DEATH-ON-CURING PROTEIN OF PHAGE P1"/>
    <property type="match status" value="1"/>
</dbReference>
<reference evidence="2 3" key="1">
    <citation type="journal article" date="2025" name="Microbiol. Resour. Announc.">
        <title>Draft genome sequences for Neonectria magnoliae and Neonectria punicea, canker pathogens of Liriodendron tulipifera and Acer saccharum in West Virginia.</title>
        <authorList>
            <person name="Petronek H.M."/>
            <person name="Kasson M.T."/>
            <person name="Metheny A.M."/>
            <person name="Stauder C.M."/>
            <person name="Lovett B."/>
            <person name="Lynch S.C."/>
            <person name="Garnas J.R."/>
            <person name="Kasson L.R."/>
            <person name="Stajich J.E."/>
        </authorList>
    </citation>
    <scope>NUCLEOTIDE SEQUENCE [LARGE SCALE GENOMIC DNA]</scope>
    <source>
        <strain evidence="2 3">NRRL 64653</strain>
    </source>
</reference>
<proteinExistence type="predicted"/>
<dbReference type="InterPro" id="IPR036597">
    <property type="entry name" value="Fido-like_dom_sf"/>
</dbReference>
<gene>
    <name evidence="2" type="ORF">QQX98_009080</name>
</gene>
<dbReference type="InterPro" id="IPR006440">
    <property type="entry name" value="Doc"/>
</dbReference>
<name>A0ABR1GT79_9HYPO</name>
<dbReference type="PROSITE" id="PS51459">
    <property type="entry name" value="FIDO"/>
    <property type="match status" value="1"/>
</dbReference>
<dbReference type="Pfam" id="PF02661">
    <property type="entry name" value="Fic"/>
    <property type="match status" value="1"/>
</dbReference>
<protein>
    <recommendedName>
        <fullName evidence="1">Fido domain-containing protein</fullName>
    </recommendedName>
</protein>
<evidence type="ECO:0000313" key="3">
    <source>
        <dbReference type="Proteomes" id="UP001498476"/>
    </source>
</evidence>
<sequence length="144" mass="15930">MSSTTSCRFLTTAQVKRLYTRCIAKLPPTQPAMLDSAINSPVNHQHYGQSDLHQLAGVLSEKIILDHPYQDGNKRTALYAADMFLKINGYQIQTEPAGKNDPELDEGLANAHVLTVTSQWTSENLGNHYKSITRPLAKVGKEGH</sequence>
<accession>A0ABR1GT79</accession>
<keyword evidence="3" id="KW-1185">Reference proteome</keyword>
<dbReference type="EMBL" id="JAZAVJ010000175">
    <property type="protein sequence ID" value="KAK7408723.1"/>
    <property type="molecule type" value="Genomic_DNA"/>
</dbReference>
<evidence type="ECO:0000259" key="1">
    <source>
        <dbReference type="PROSITE" id="PS51459"/>
    </source>
</evidence>
<dbReference type="InterPro" id="IPR003812">
    <property type="entry name" value="Fido"/>
</dbReference>
<organism evidence="2 3">
    <name type="scientific">Neonectria punicea</name>
    <dbReference type="NCBI Taxonomy" id="979145"/>
    <lineage>
        <taxon>Eukaryota</taxon>
        <taxon>Fungi</taxon>
        <taxon>Dikarya</taxon>
        <taxon>Ascomycota</taxon>
        <taxon>Pezizomycotina</taxon>
        <taxon>Sordariomycetes</taxon>
        <taxon>Hypocreomycetidae</taxon>
        <taxon>Hypocreales</taxon>
        <taxon>Nectriaceae</taxon>
        <taxon>Neonectria</taxon>
    </lineage>
</organism>
<dbReference type="NCBIfam" id="TIGR01550">
    <property type="entry name" value="DOC_P1"/>
    <property type="match status" value="1"/>
</dbReference>
<dbReference type="SUPFAM" id="SSF140931">
    <property type="entry name" value="Fic-like"/>
    <property type="match status" value="1"/>
</dbReference>
<comment type="caution">
    <text evidence="2">The sequence shown here is derived from an EMBL/GenBank/DDBJ whole genome shotgun (WGS) entry which is preliminary data.</text>
</comment>
<dbReference type="InterPro" id="IPR053737">
    <property type="entry name" value="Type_II_TA_Toxin"/>
</dbReference>